<evidence type="ECO:0000256" key="3">
    <source>
        <dbReference type="ARBA" id="ARBA00023237"/>
    </source>
</evidence>
<evidence type="ECO:0000256" key="1">
    <source>
        <dbReference type="ARBA" id="ARBA00004442"/>
    </source>
</evidence>
<dbReference type="InterPro" id="IPR006664">
    <property type="entry name" value="OMP_bac"/>
</dbReference>
<dbReference type="Proteomes" id="UP000199310">
    <property type="component" value="Unassembled WGS sequence"/>
</dbReference>
<dbReference type="PROSITE" id="PS51257">
    <property type="entry name" value="PROKAR_LIPOPROTEIN"/>
    <property type="match status" value="1"/>
</dbReference>
<accession>A0A1I0RF12</accession>
<organism evidence="6 7">
    <name type="scientific">Chitinophaga arvensicola</name>
    <dbReference type="NCBI Taxonomy" id="29529"/>
    <lineage>
        <taxon>Bacteria</taxon>
        <taxon>Pseudomonadati</taxon>
        <taxon>Bacteroidota</taxon>
        <taxon>Chitinophagia</taxon>
        <taxon>Chitinophagales</taxon>
        <taxon>Chitinophagaceae</taxon>
        <taxon>Chitinophaga</taxon>
    </lineage>
</organism>
<dbReference type="PROSITE" id="PS51123">
    <property type="entry name" value="OMPA_2"/>
    <property type="match status" value="1"/>
</dbReference>
<dbReference type="SUPFAM" id="SSF103088">
    <property type="entry name" value="OmpA-like"/>
    <property type="match status" value="1"/>
</dbReference>
<dbReference type="InterPro" id="IPR050330">
    <property type="entry name" value="Bact_OuterMem_StrucFunc"/>
</dbReference>
<dbReference type="GO" id="GO:0009279">
    <property type="term" value="C:cell outer membrane"/>
    <property type="evidence" value="ECO:0007669"/>
    <property type="project" value="UniProtKB-SubCell"/>
</dbReference>
<keyword evidence="3" id="KW-0998">Cell outer membrane</keyword>
<dbReference type="PRINTS" id="PR01021">
    <property type="entry name" value="OMPADOMAIN"/>
</dbReference>
<dbReference type="OrthoDB" id="9782229at2"/>
<evidence type="ECO:0000256" key="2">
    <source>
        <dbReference type="ARBA" id="ARBA00023136"/>
    </source>
</evidence>
<proteinExistence type="predicted"/>
<keyword evidence="2 4" id="KW-0472">Membrane</keyword>
<evidence type="ECO:0000313" key="7">
    <source>
        <dbReference type="Proteomes" id="UP000199310"/>
    </source>
</evidence>
<dbReference type="PANTHER" id="PTHR30329">
    <property type="entry name" value="STATOR ELEMENT OF FLAGELLAR MOTOR COMPLEX"/>
    <property type="match status" value="1"/>
</dbReference>
<evidence type="ECO:0000256" key="4">
    <source>
        <dbReference type="PROSITE-ProRule" id="PRU00473"/>
    </source>
</evidence>
<dbReference type="InterPro" id="IPR006665">
    <property type="entry name" value="OmpA-like"/>
</dbReference>
<dbReference type="PANTHER" id="PTHR30329:SF21">
    <property type="entry name" value="LIPOPROTEIN YIAD-RELATED"/>
    <property type="match status" value="1"/>
</dbReference>
<feature type="domain" description="OmpA-like" evidence="5">
    <location>
        <begin position="57"/>
        <end position="174"/>
    </location>
</feature>
<protein>
    <submittedName>
        <fullName evidence="6">Outer membrane protein OmpA</fullName>
    </submittedName>
</protein>
<dbReference type="AlphaFoldDB" id="A0A1I0RF12"/>
<dbReference type="Pfam" id="PF00691">
    <property type="entry name" value="OmpA"/>
    <property type="match status" value="1"/>
</dbReference>
<evidence type="ECO:0000259" key="5">
    <source>
        <dbReference type="PROSITE" id="PS51123"/>
    </source>
</evidence>
<sequence length="176" mass="19840">MKRMLLTSRYCLLAVVTIVLIASCASSRKSSSQHVYMNKQYEELKNTLNDAEVSIIKDSLKVIFPNNVLFASSSDQINEAVQPTFKHFADVLNKYNKTKILITGHTDNTGAAEYNRDLSERRAAGAKKLLTSFDVNTDRMFTWGLSDRDPVAPNNTEAGKAKNRRVEFVILYDVKN</sequence>
<dbReference type="CDD" id="cd07185">
    <property type="entry name" value="OmpA_C-like"/>
    <property type="match status" value="1"/>
</dbReference>
<reference evidence="7" key="1">
    <citation type="submission" date="2016-10" db="EMBL/GenBank/DDBJ databases">
        <authorList>
            <person name="Varghese N."/>
            <person name="Submissions S."/>
        </authorList>
    </citation>
    <scope>NUCLEOTIDE SEQUENCE [LARGE SCALE GENOMIC DNA]</scope>
    <source>
        <strain evidence="7">DSM 3695</strain>
    </source>
</reference>
<dbReference type="RefSeq" id="WP_089895572.1">
    <property type="nucleotide sequence ID" value="NZ_FOJG01000001.1"/>
</dbReference>
<comment type="subcellular location">
    <subcellularLocation>
        <location evidence="1">Cell outer membrane</location>
    </subcellularLocation>
</comment>
<dbReference type="STRING" id="29529.SAMN04488122_2753"/>
<dbReference type="Gene3D" id="3.30.1330.60">
    <property type="entry name" value="OmpA-like domain"/>
    <property type="match status" value="1"/>
</dbReference>
<gene>
    <name evidence="6" type="ORF">SAMN04488122_2753</name>
</gene>
<evidence type="ECO:0000313" key="6">
    <source>
        <dbReference type="EMBL" id="SEW39483.1"/>
    </source>
</evidence>
<name>A0A1I0RF12_9BACT</name>
<keyword evidence="7" id="KW-1185">Reference proteome</keyword>
<dbReference type="InterPro" id="IPR036737">
    <property type="entry name" value="OmpA-like_sf"/>
</dbReference>
<dbReference type="EMBL" id="FOJG01000001">
    <property type="protein sequence ID" value="SEW39483.1"/>
    <property type="molecule type" value="Genomic_DNA"/>
</dbReference>